<dbReference type="GO" id="GO:0005886">
    <property type="term" value="C:plasma membrane"/>
    <property type="evidence" value="ECO:0007669"/>
    <property type="project" value="TreeGrafter"/>
</dbReference>
<dbReference type="InParanoid" id="A0A6P8R8C5"/>
<accession>A0A6P8R8C5</accession>
<feature type="transmembrane region" description="Helical" evidence="9">
    <location>
        <begin position="62"/>
        <end position="80"/>
    </location>
</feature>
<dbReference type="PRINTS" id="PR00245">
    <property type="entry name" value="OLFACTORYR"/>
</dbReference>
<dbReference type="OrthoDB" id="10254436at2759"/>
<keyword evidence="5" id="KW-0552">Olfaction</keyword>
<feature type="transmembrane region" description="Helical" evidence="9">
    <location>
        <begin position="243"/>
        <end position="263"/>
    </location>
</feature>
<dbReference type="Gene3D" id="1.20.1070.10">
    <property type="entry name" value="Rhodopsin 7-helix transmembrane proteins"/>
    <property type="match status" value="1"/>
</dbReference>
<evidence type="ECO:0000313" key="12">
    <source>
        <dbReference type="RefSeq" id="XP_033804445.1"/>
    </source>
</evidence>
<feature type="non-terminal residue" evidence="12">
    <location>
        <position position="1"/>
    </location>
</feature>
<dbReference type="KEGG" id="gsh:117362323"/>
<dbReference type="InterPro" id="IPR000725">
    <property type="entry name" value="Olfact_rcpt"/>
</dbReference>
<evidence type="ECO:0000313" key="11">
    <source>
        <dbReference type="Proteomes" id="UP000515159"/>
    </source>
</evidence>
<dbReference type="Proteomes" id="UP000515159">
    <property type="component" value="Chromosome 6"/>
</dbReference>
<dbReference type="GO" id="GO:0004930">
    <property type="term" value="F:G protein-coupled receptor activity"/>
    <property type="evidence" value="ECO:0007669"/>
    <property type="project" value="InterPro"/>
</dbReference>
<keyword evidence="7 9" id="KW-0472">Membrane</keyword>
<dbReference type="RefSeq" id="XP_033804445.1">
    <property type="nucleotide sequence ID" value="XM_033948554.1"/>
</dbReference>
<keyword evidence="8" id="KW-0807">Transducer</keyword>
<evidence type="ECO:0000256" key="9">
    <source>
        <dbReference type="SAM" id="Phobius"/>
    </source>
</evidence>
<dbReference type="InterPro" id="IPR017452">
    <property type="entry name" value="GPCR_Rhodpsn_7TM"/>
</dbReference>
<dbReference type="Pfam" id="PF13853">
    <property type="entry name" value="7tm_4"/>
    <property type="match status" value="1"/>
</dbReference>
<dbReference type="PANTHER" id="PTHR26450:SF160">
    <property type="entry name" value="OLFACTORY RECEPTOR OLFR553"/>
    <property type="match status" value="1"/>
</dbReference>
<keyword evidence="4 9" id="KW-0812">Transmembrane</keyword>
<evidence type="ECO:0000256" key="6">
    <source>
        <dbReference type="ARBA" id="ARBA00022989"/>
    </source>
</evidence>
<comment type="function">
    <text evidence="1">Odorant receptor.</text>
</comment>
<organism evidence="11 12">
    <name type="scientific">Geotrypetes seraphini</name>
    <name type="common">Gaboon caecilian</name>
    <name type="synonym">Caecilia seraphini</name>
    <dbReference type="NCBI Taxonomy" id="260995"/>
    <lineage>
        <taxon>Eukaryota</taxon>
        <taxon>Metazoa</taxon>
        <taxon>Chordata</taxon>
        <taxon>Craniata</taxon>
        <taxon>Vertebrata</taxon>
        <taxon>Euteleostomi</taxon>
        <taxon>Amphibia</taxon>
        <taxon>Gymnophiona</taxon>
        <taxon>Geotrypetes</taxon>
    </lineage>
</organism>
<keyword evidence="11" id="KW-1185">Reference proteome</keyword>
<feature type="transmembrane region" description="Helical" evidence="9">
    <location>
        <begin position="100"/>
        <end position="122"/>
    </location>
</feature>
<dbReference type="FunFam" id="1.20.1070.10:FF:000006">
    <property type="entry name" value="Olfactory receptor"/>
    <property type="match status" value="1"/>
</dbReference>
<dbReference type="PROSITE" id="PS50262">
    <property type="entry name" value="G_PROTEIN_RECEP_F1_2"/>
    <property type="match status" value="1"/>
</dbReference>
<dbReference type="FunCoup" id="A0A6P8R8C5">
    <property type="interactions" value="275"/>
</dbReference>
<evidence type="ECO:0000256" key="8">
    <source>
        <dbReference type="ARBA" id="ARBA00023224"/>
    </source>
</evidence>
<dbReference type="InterPro" id="IPR050402">
    <property type="entry name" value="OR51/52/56-like"/>
</dbReference>
<keyword evidence="6 9" id="KW-1133">Transmembrane helix</keyword>
<feature type="domain" description="G-protein coupled receptors family 1 profile" evidence="10">
    <location>
        <begin position="43"/>
        <end position="295"/>
    </location>
</feature>
<dbReference type="GeneID" id="117362323"/>
<comment type="subcellular location">
    <subcellularLocation>
        <location evidence="2">Membrane</location>
        <topology evidence="2">Multi-pass membrane protein</topology>
    </subcellularLocation>
</comment>
<protein>
    <submittedName>
        <fullName evidence="12">Olfactory receptor 52M1-like</fullName>
    </submittedName>
</protein>
<gene>
    <name evidence="12" type="primary">LOC117362323</name>
</gene>
<feature type="transmembrane region" description="Helical" evidence="9">
    <location>
        <begin position="275"/>
        <end position="297"/>
    </location>
</feature>
<proteinExistence type="predicted"/>
<evidence type="ECO:0000256" key="5">
    <source>
        <dbReference type="ARBA" id="ARBA00022725"/>
    </source>
</evidence>
<dbReference type="PANTHER" id="PTHR26450">
    <property type="entry name" value="OLFACTORY RECEPTOR 56B1-RELATED"/>
    <property type="match status" value="1"/>
</dbReference>
<name>A0A6P8R8C5_GEOSA</name>
<evidence type="ECO:0000256" key="4">
    <source>
        <dbReference type="ARBA" id="ARBA00022692"/>
    </source>
</evidence>
<evidence type="ECO:0000256" key="7">
    <source>
        <dbReference type="ARBA" id="ARBA00023136"/>
    </source>
</evidence>
<evidence type="ECO:0000256" key="2">
    <source>
        <dbReference type="ARBA" id="ARBA00004141"/>
    </source>
</evidence>
<dbReference type="PRINTS" id="PR00237">
    <property type="entry name" value="GPCRRHODOPSN"/>
</dbReference>
<evidence type="ECO:0000259" key="10">
    <source>
        <dbReference type="PROSITE" id="PS50262"/>
    </source>
</evidence>
<dbReference type="GO" id="GO:0004984">
    <property type="term" value="F:olfactory receptor activity"/>
    <property type="evidence" value="ECO:0007669"/>
    <property type="project" value="InterPro"/>
</dbReference>
<reference evidence="12" key="1">
    <citation type="submission" date="2025-08" db="UniProtKB">
        <authorList>
            <consortium name="RefSeq"/>
        </authorList>
    </citation>
    <scope>IDENTIFICATION</scope>
</reference>
<feature type="transmembrane region" description="Helical" evidence="9">
    <location>
        <begin position="27"/>
        <end position="50"/>
    </location>
</feature>
<evidence type="ECO:0000256" key="3">
    <source>
        <dbReference type="ARBA" id="ARBA00022606"/>
    </source>
</evidence>
<dbReference type="AlphaFoldDB" id="A0A6P8R8C5"/>
<sequence length="311" mass="34825">LTMANSSCFTLSTFILSGIPGLEDAHIWISIPFFLLYVMALVGNSAIIFIIKTESSLQEPMYMFLAMLAIIDMILSTTTIPKMLSIFWFNSREIAVNGCLAQMFFIHSLATMESGIFLAMAFDRYVAICDPLRHTTILTNPVVAKMGLMAVLRGVVYILPLPLFIITRFTHYKTNVISHSYCEHMAVVKLSCDDISISNFYGFTIGLFVLILDSVLIVVSYFKIAQVVLSLTSLEARLKSFKTCSSHICAILAFYTPITISSLTHRFGRNVAPSVHILLANFYLLVPPVLNPVVYAVRTKAIRERIFRCLC</sequence>
<dbReference type="InterPro" id="IPR000276">
    <property type="entry name" value="GPCR_Rhodpsn"/>
</dbReference>
<feature type="transmembrane region" description="Helical" evidence="9">
    <location>
        <begin position="142"/>
        <end position="166"/>
    </location>
</feature>
<evidence type="ECO:0000256" key="1">
    <source>
        <dbReference type="ARBA" id="ARBA00002936"/>
    </source>
</evidence>
<feature type="transmembrane region" description="Helical" evidence="9">
    <location>
        <begin position="200"/>
        <end position="222"/>
    </location>
</feature>
<keyword evidence="3" id="KW-0716">Sensory transduction</keyword>
<dbReference type="SUPFAM" id="SSF81321">
    <property type="entry name" value="Family A G protein-coupled receptor-like"/>
    <property type="match status" value="1"/>
</dbReference>